<dbReference type="SUPFAM" id="SSF54593">
    <property type="entry name" value="Glyoxalase/Bleomycin resistance protein/Dihydroxybiphenyl dioxygenase"/>
    <property type="match status" value="1"/>
</dbReference>
<evidence type="ECO:0000313" key="7">
    <source>
        <dbReference type="Proteomes" id="UP001161388"/>
    </source>
</evidence>
<comment type="similarity">
    <text evidence="1">Belongs to the bleomycin resistance protein family.</text>
</comment>
<dbReference type="PROSITE" id="PS51819">
    <property type="entry name" value="VOC"/>
    <property type="match status" value="1"/>
</dbReference>
<gene>
    <name evidence="6" type="ORF">GCM10007927_19750</name>
</gene>
<proteinExistence type="inferred from homology"/>
<name>A0ABQ5VJ87_9RHOB</name>
<keyword evidence="7" id="KW-1185">Reference proteome</keyword>
<feature type="region of interest" description="Disordered" evidence="4">
    <location>
        <begin position="87"/>
        <end position="109"/>
    </location>
</feature>
<comment type="caution">
    <text evidence="6">The sequence shown here is derived from an EMBL/GenBank/DDBJ whole genome shotgun (WGS) entry which is preliminary data.</text>
</comment>
<evidence type="ECO:0000256" key="1">
    <source>
        <dbReference type="ARBA" id="ARBA00011051"/>
    </source>
</evidence>
<evidence type="ECO:0000256" key="4">
    <source>
        <dbReference type="SAM" id="MobiDB-lite"/>
    </source>
</evidence>
<dbReference type="Pfam" id="PF19581">
    <property type="entry name" value="Glyoxalase_7"/>
    <property type="match status" value="1"/>
</dbReference>
<dbReference type="Proteomes" id="UP001161388">
    <property type="component" value="Unassembled WGS sequence"/>
</dbReference>
<organism evidence="6 7">
    <name type="scientific">Sulfitobacter pacificus</name>
    <dbReference type="NCBI Taxonomy" id="1499314"/>
    <lineage>
        <taxon>Bacteria</taxon>
        <taxon>Pseudomonadati</taxon>
        <taxon>Pseudomonadota</taxon>
        <taxon>Alphaproteobacteria</taxon>
        <taxon>Rhodobacterales</taxon>
        <taxon>Roseobacteraceae</taxon>
        <taxon>Sulfitobacter</taxon>
    </lineage>
</organism>
<feature type="domain" description="VOC" evidence="5">
    <location>
        <begin position="2"/>
        <end position="116"/>
    </location>
</feature>
<reference evidence="6" key="2">
    <citation type="submission" date="2023-01" db="EMBL/GenBank/DDBJ databases">
        <title>Draft genome sequence of Sulfitobacter pacificus strain NBRC 109915.</title>
        <authorList>
            <person name="Sun Q."/>
            <person name="Mori K."/>
        </authorList>
    </citation>
    <scope>NUCLEOTIDE SEQUENCE</scope>
    <source>
        <strain evidence="6">NBRC 109915</strain>
    </source>
</reference>
<dbReference type="CDD" id="cd08349">
    <property type="entry name" value="BLMA_like"/>
    <property type="match status" value="1"/>
</dbReference>
<dbReference type="InterPro" id="IPR029068">
    <property type="entry name" value="Glyas_Bleomycin-R_OHBP_Dase"/>
</dbReference>
<accession>A0ABQ5VJ87</accession>
<dbReference type="RefSeq" id="WP_284372985.1">
    <property type="nucleotide sequence ID" value="NZ_BAABWP010000001.1"/>
</dbReference>
<dbReference type="InterPro" id="IPR037523">
    <property type="entry name" value="VOC_core"/>
</dbReference>
<reference evidence="6" key="1">
    <citation type="journal article" date="2014" name="Int. J. Syst. Evol. Microbiol.">
        <title>Complete genome of a new Firmicutes species belonging to the dominant human colonic microbiota ('Ruminococcus bicirculans') reveals two chromosomes and a selective capacity to utilize plant glucans.</title>
        <authorList>
            <consortium name="NISC Comparative Sequencing Program"/>
            <person name="Wegmann U."/>
            <person name="Louis P."/>
            <person name="Goesmann A."/>
            <person name="Henrissat B."/>
            <person name="Duncan S.H."/>
            <person name="Flint H.J."/>
        </authorList>
    </citation>
    <scope>NUCLEOTIDE SEQUENCE</scope>
    <source>
        <strain evidence="6">NBRC 109915</strain>
    </source>
</reference>
<evidence type="ECO:0000259" key="5">
    <source>
        <dbReference type="PROSITE" id="PS51819"/>
    </source>
</evidence>
<protein>
    <recommendedName>
        <fullName evidence="2">Bleomycin resistance protein</fullName>
    </recommendedName>
</protein>
<sequence>MKPPIPILRSFDEAVTREFYVDFLGFSVEFEHRFAPGTPLYMGVAKGTCVLHLSEHFGDAAPGASLRIEVEDLRAYARELNGKAYKNARPGIQEQPWGEDMSISDPNGNRLIFHSPRKD</sequence>
<evidence type="ECO:0000256" key="2">
    <source>
        <dbReference type="ARBA" id="ARBA00021572"/>
    </source>
</evidence>
<dbReference type="EMBL" id="BSNL01000001">
    <property type="protein sequence ID" value="GLQ27172.1"/>
    <property type="molecule type" value="Genomic_DNA"/>
</dbReference>
<dbReference type="Gene3D" id="3.10.180.10">
    <property type="entry name" value="2,3-Dihydroxybiphenyl 1,2-Dioxygenase, domain 1"/>
    <property type="match status" value="1"/>
</dbReference>
<dbReference type="InterPro" id="IPR000335">
    <property type="entry name" value="Bleomycin-R"/>
</dbReference>
<evidence type="ECO:0000313" key="6">
    <source>
        <dbReference type="EMBL" id="GLQ27172.1"/>
    </source>
</evidence>
<keyword evidence="3" id="KW-0046">Antibiotic resistance</keyword>
<evidence type="ECO:0000256" key="3">
    <source>
        <dbReference type="ARBA" id="ARBA00023251"/>
    </source>
</evidence>